<evidence type="ECO:0000256" key="3">
    <source>
        <dbReference type="ARBA" id="ARBA00022898"/>
    </source>
</evidence>
<gene>
    <name evidence="6" type="ORF">SAMN04489732_102599</name>
</gene>
<name>A0A1H8TGY0_9PSEU</name>
<evidence type="ECO:0000256" key="4">
    <source>
        <dbReference type="ARBA" id="ARBA00023194"/>
    </source>
</evidence>
<feature type="domain" description="Aminotransferase class I/classII large" evidence="5">
    <location>
        <begin position="26"/>
        <end position="320"/>
    </location>
</feature>
<dbReference type="Gene3D" id="3.40.640.10">
    <property type="entry name" value="Type I PLP-dependent aspartate aminotransferase-like (Major domain)"/>
    <property type="match status" value="1"/>
</dbReference>
<keyword evidence="1 6" id="KW-0032">Aminotransferase</keyword>
<evidence type="ECO:0000313" key="7">
    <source>
        <dbReference type="Proteomes" id="UP000198582"/>
    </source>
</evidence>
<dbReference type="SUPFAM" id="SSF53383">
    <property type="entry name" value="PLP-dependent transferases"/>
    <property type="match status" value="1"/>
</dbReference>
<keyword evidence="2 6" id="KW-0808">Transferase</keyword>
<dbReference type="AlphaFoldDB" id="A0A1H8TGY0"/>
<dbReference type="OrthoDB" id="9809616at2"/>
<reference evidence="6 7" key="1">
    <citation type="submission" date="2016-10" db="EMBL/GenBank/DDBJ databases">
        <authorList>
            <person name="de Groot N.N."/>
        </authorList>
    </citation>
    <scope>NUCLEOTIDE SEQUENCE [LARGE SCALE GENOMIC DNA]</scope>
    <source>
        <strain evidence="6 7">DSM 44993</strain>
    </source>
</reference>
<keyword evidence="4" id="KW-0045">Antibiotic biosynthesis</keyword>
<evidence type="ECO:0000259" key="5">
    <source>
        <dbReference type="Pfam" id="PF00155"/>
    </source>
</evidence>
<dbReference type="InterPro" id="IPR015421">
    <property type="entry name" value="PyrdxlP-dep_Trfase_major"/>
</dbReference>
<dbReference type="GO" id="GO:0008483">
    <property type="term" value="F:transaminase activity"/>
    <property type="evidence" value="ECO:0007669"/>
    <property type="project" value="UniProtKB-KW"/>
</dbReference>
<dbReference type="CDD" id="cd00609">
    <property type="entry name" value="AAT_like"/>
    <property type="match status" value="1"/>
</dbReference>
<dbReference type="STRING" id="394193.SAMN04489732_102599"/>
<dbReference type="GO" id="GO:0017000">
    <property type="term" value="P:antibiotic biosynthetic process"/>
    <property type="evidence" value="ECO:0007669"/>
    <property type="project" value="UniProtKB-KW"/>
</dbReference>
<dbReference type="InterPro" id="IPR015424">
    <property type="entry name" value="PyrdxlP-dep_Trfase"/>
</dbReference>
<sequence>MTPSPRLDRNELPFPPDAVLLGPWEELLRQVNRYPSGAWQARLTELVAERNGCRPVDVVLGAGSSRVLDLIWRAAVAPGAKVAYAVPGFEMYPIYTRQQRGVPVEVPLTAELGTDLARLAEIAVAERPALLAVINPHSPSGRPVGPDELAEFVARVPEEVVVVIDEAYQEFDENAEPRSSAELATSRPNVVVTRTFSKAHGLAGLRIGYAIAGPRLVAELNACSMPFTVSDLACAAAIETLRDTGQHEARMTELRAERAWLTAGLRSRGLAVVDSAANFVLIPGEPGFAEHLREGGVTVSTSAVGTRITVGTRADSVRVLEAAREYRRPSHPARTG</sequence>
<keyword evidence="3" id="KW-0663">Pyridoxal phosphate</keyword>
<dbReference type="GO" id="GO:0030170">
    <property type="term" value="F:pyridoxal phosphate binding"/>
    <property type="evidence" value="ECO:0007669"/>
    <property type="project" value="InterPro"/>
</dbReference>
<dbReference type="InterPro" id="IPR004839">
    <property type="entry name" value="Aminotransferase_I/II_large"/>
</dbReference>
<dbReference type="Gene3D" id="3.90.1150.10">
    <property type="entry name" value="Aspartate Aminotransferase, domain 1"/>
    <property type="match status" value="1"/>
</dbReference>
<dbReference type="PANTHER" id="PTHR43643:SF3">
    <property type="entry name" value="HISTIDINOL-PHOSPHATE AMINOTRANSFERASE"/>
    <property type="match status" value="1"/>
</dbReference>
<proteinExistence type="predicted"/>
<organism evidence="6 7">
    <name type="scientific">Amycolatopsis saalfeldensis</name>
    <dbReference type="NCBI Taxonomy" id="394193"/>
    <lineage>
        <taxon>Bacteria</taxon>
        <taxon>Bacillati</taxon>
        <taxon>Actinomycetota</taxon>
        <taxon>Actinomycetes</taxon>
        <taxon>Pseudonocardiales</taxon>
        <taxon>Pseudonocardiaceae</taxon>
        <taxon>Amycolatopsis</taxon>
    </lineage>
</organism>
<keyword evidence="7" id="KW-1185">Reference proteome</keyword>
<protein>
    <submittedName>
        <fullName evidence="6">Histidinol-phosphate aminotransferase</fullName>
    </submittedName>
</protein>
<dbReference type="InterPro" id="IPR015422">
    <property type="entry name" value="PyrdxlP-dep_Trfase_small"/>
</dbReference>
<evidence type="ECO:0000256" key="2">
    <source>
        <dbReference type="ARBA" id="ARBA00022679"/>
    </source>
</evidence>
<accession>A0A1H8TGY0</accession>
<dbReference type="Pfam" id="PF00155">
    <property type="entry name" value="Aminotran_1_2"/>
    <property type="match status" value="1"/>
</dbReference>
<dbReference type="PANTHER" id="PTHR43643">
    <property type="entry name" value="HISTIDINOL-PHOSPHATE AMINOTRANSFERASE 2"/>
    <property type="match status" value="1"/>
</dbReference>
<evidence type="ECO:0000313" key="6">
    <source>
        <dbReference type="EMBL" id="SEO89824.1"/>
    </source>
</evidence>
<dbReference type="Proteomes" id="UP000198582">
    <property type="component" value="Unassembled WGS sequence"/>
</dbReference>
<evidence type="ECO:0000256" key="1">
    <source>
        <dbReference type="ARBA" id="ARBA00022576"/>
    </source>
</evidence>
<dbReference type="EMBL" id="FOEF01000002">
    <property type="protein sequence ID" value="SEO89824.1"/>
    <property type="molecule type" value="Genomic_DNA"/>
</dbReference>
<dbReference type="InterPro" id="IPR050106">
    <property type="entry name" value="HistidinolP_aminotransfase"/>
</dbReference>
<dbReference type="RefSeq" id="WP_091614342.1">
    <property type="nucleotide sequence ID" value="NZ_FOEF01000002.1"/>
</dbReference>